<evidence type="ECO:0000313" key="1">
    <source>
        <dbReference type="EMBL" id="EER03157.1"/>
    </source>
</evidence>
<dbReference type="EMBL" id="GG682434">
    <property type="protein sequence ID" value="EER03157.1"/>
    <property type="molecule type" value="Genomic_DNA"/>
</dbReference>
<dbReference type="GeneID" id="9051915"/>
<gene>
    <name evidence="1" type="ORF">Pmar_PMAR017865</name>
</gene>
<feature type="non-terminal residue" evidence="1">
    <location>
        <position position="52"/>
    </location>
</feature>
<evidence type="ECO:0000313" key="2">
    <source>
        <dbReference type="Proteomes" id="UP000007800"/>
    </source>
</evidence>
<keyword evidence="2" id="KW-1185">Reference proteome</keyword>
<dbReference type="InParanoid" id="C5LJD6"/>
<protein>
    <submittedName>
        <fullName evidence="1">Uncharacterized protein</fullName>
    </submittedName>
</protein>
<dbReference type="RefSeq" id="XP_002771341.1">
    <property type="nucleotide sequence ID" value="XM_002771295.1"/>
</dbReference>
<name>C5LJD6_PERM5</name>
<organism evidence="2">
    <name type="scientific">Perkinsus marinus (strain ATCC 50983 / TXsc)</name>
    <dbReference type="NCBI Taxonomy" id="423536"/>
    <lineage>
        <taxon>Eukaryota</taxon>
        <taxon>Sar</taxon>
        <taxon>Alveolata</taxon>
        <taxon>Perkinsozoa</taxon>
        <taxon>Perkinsea</taxon>
        <taxon>Perkinsida</taxon>
        <taxon>Perkinsidae</taxon>
        <taxon>Perkinsus</taxon>
    </lineage>
</organism>
<dbReference type="AlphaFoldDB" id="C5LJD6"/>
<proteinExistence type="predicted"/>
<sequence>MWLNPRGTQGEDETLKLPINVTPEEFNGAVKKLKREPAEGKEAAAWLLAASA</sequence>
<dbReference type="Proteomes" id="UP000007800">
    <property type="component" value="Unassembled WGS sequence"/>
</dbReference>
<reference evidence="1 2" key="1">
    <citation type="submission" date="2008-07" db="EMBL/GenBank/DDBJ databases">
        <authorList>
            <person name="El-Sayed N."/>
            <person name="Caler E."/>
            <person name="Inman J."/>
            <person name="Amedeo P."/>
            <person name="Hass B."/>
            <person name="Wortman J."/>
        </authorList>
    </citation>
    <scope>NUCLEOTIDE SEQUENCE [LARGE SCALE GENOMIC DNA]</scope>
    <source>
        <strain evidence="2">ATCC 50983 / TXsc</strain>
    </source>
</reference>
<accession>C5LJD6</accession>